<keyword evidence="3" id="KW-0325">Glycoprotein</keyword>
<name>A0A3M7KWT6_AUXPR</name>
<dbReference type="GO" id="GO:0016763">
    <property type="term" value="F:pentosyltransferase activity"/>
    <property type="evidence" value="ECO:0007669"/>
    <property type="project" value="UniProtKB-ARBA"/>
</dbReference>
<feature type="non-terminal residue" evidence="6">
    <location>
        <position position="1"/>
    </location>
</feature>
<sequence>LAAANQASSILAAIAAASPPPPDAQRTPAPRLPRFYDKPLYTDKLRYDPNPPKVDRKALEHKLTREQAYNRTEFMGHRIYQGAEEPEEPLQLKYSSHEVLAEGSGCIGVVYEHRVCTFYDLVLWAGRMHYISPDPEAARASIPDVQLTYIASDPFRLGTNLTSRLLVTSPDNLTALLAADGGDEWGTVPKMEVEQSLLINLAYWNNYGHLLGELGPVVHNTMCTYMGLCTHQQVAGTDLQLWLYNELPTVETTMPAAAQQELWPCFSRYPLLRLLDGRLNHTAVVLRRAVAGVGSTCRAFPWCRPRYNRMPPLPGIVRGWKERMHRCLGLPLDRVSNHTHPRIVFINRPLGHGRAFINMEETVQRLQVSRVATLEDESLRSQAAKYAASDIVVQMHGAALGNVFFMPRGAVYVDVVPELNEDKHAWAYFMLKDYAALGINPIALPPQRVELMEYTINKTMRGHLNTLTKTQRRALFEDHRCPEPGTVFWDVYSICVIEWFMKRSNCYLDYADLKPAIDQAVNHMQLWRHKLDSAYTINAYDLTDLQPDRDLLDLI</sequence>
<dbReference type="EMBL" id="QOKY01000182">
    <property type="protein sequence ID" value="RMZ54230.1"/>
    <property type="molecule type" value="Genomic_DNA"/>
</dbReference>
<evidence type="ECO:0000256" key="4">
    <source>
        <dbReference type="SAM" id="MobiDB-lite"/>
    </source>
</evidence>
<reference evidence="7" key="1">
    <citation type="journal article" date="2018" name="Algal Res.">
        <title>Characterization of plant carbon substrate utilization by Auxenochlorella protothecoides.</title>
        <authorList>
            <person name="Vogler B.W."/>
            <person name="Starkenburg S.R."/>
            <person name="Sudasinghe N."/>
            <person name="Schambach J.Y."/>
            <person name="Rollin J.A."/>
            <person name="Pattathil S."/>
            <person name="Barry A.N."/>
        </authorList>
    </citation>
    <scope>NUCLEOTIDE SEQUENCE [LARGE SCALE GENOMIC DNA]</scope>
    <source>
        <strain evidence="7">UTEX 25</strain>
    </source>
</reference>
<evidence type="ECO:0000256" key="3">
    <source>
        <dbReference type="ARBA" id="ARBA00023180"/>
    </source>
</evidence>
<dbReference type="AlphaFoldDB" id="A0A3M7KWT6"/>
<dbReference type="Pfam" id="PF04577">
    <property type="entry name" value="Glyco_transf_61"/>
    <property type="match status" value="1"/>
</dbReference>
<dbReference type="GO" id="GO:0005794">
    <property type="term" value="C:Golgi apparatus"/>
    <property type="evidence" value="ECO:0007669"/>
    <property type="project" value="UniProtKB-ARBA"/>
</dbReference>
<dbReference type="InterPro" id="IPR049625">
    <property type="entry name" value="Glyco_transf_61_cat"/>
</dbReference>
<gene>
    <name evidence="6" type="ORF">APUTEX25_000581</name>
</gene>
<keyword evidence="1" id="KW-0328">Glycosyltransferase</keyword>
<proteinExistence type="predicted"/>
<dbReference type="PANTHER" id="PTHR20961">
    <property type="entry name" value="GLYCOSYLTRANSFERASE"/>
    <property type="match status" value="1"/>
</dbReference>
<accession>A0A3M7KWT6</accession>
<keyword evidence="2" id="KW-0808">Transferase</keyword>
<protein>
    <recommendedName>
        <fullName evidence="5">Glycosyltransferase 61 catalytic domain-containing protein</fullName>
    </recommendedName>
</protein>
<comment type="caution">
    <text evidence="6">The sequence shown here is derived from an EMBL/GenBank/DDBJ whole genome shotgun (WGS) entry which is preliminary data.</text>
</comment>
<dbReference type="Proteomes" id="UP000279271">
    <property type="component" value="Unassembled WGS sequence"/>
</dbReference>
<feature type="region of interest" description="Disordered" evidence="4">
    <location>
        <begin position="14"/>
        <end position="33"/>
    </location>
</feature>
<dbReference type="InterPro" id="IPR007657">
    <property type="entry name" value="Glycosyltransferase_61"/>
</dbReference>
<feature type="domain" description="Glycosyltransferase 61 catalytic" evidence="5">
    <location>
        <begin position="328"/>
        <end position="412"/>
    </location>
</feature>
<evidence type="ECO:0000256" key="1">
    <source>
        <dbReference type="ARBA" id="ARBA00022676"/>
    </source>
</evidence>
<evidence type="ECO:0000313" key="6">
    <source>
        <dbReference type="EMBL" id="RMZ54230.1"/>
    </source>
</evidence>
<evidence type="ECO:0000256" key="2">
    <source>
        <dbReference type="ARBA" id="ARBA00022679"/>
    </source>
</evidence>
<evidence type="ECO:0000313" key="7">
    <source>
        <dbReference type="Proteomes" id="UP000279271"/>
    </source>
</evidence>
<organism evidence="6 7">
    <name type="scientific">Auxenochlorella protothecoides</name>
    <name type="common">Green microalga</name>
    <name type="synonym">Chlorella protothecoides</name>
    <dbReference type="NCBI Taxonomy" id="3075"/>
    <lineage>
        <taxon>Eukaryota</taxon>
        <taxon>Viridiplantae</taxon>
        <taxon>Chlorophyta</taxon>
        <taxon>core chlorophytes</taxon>
        <taxon>Trebouxiophyceae</taxon>
        <taxon>Chlorellales</taxon>
        <taxon>Chlorellaceae</taxon>
        <taxon>Auxenochlorella</taxon>
    </lineage>
</organism>
<evidence type="ECO:0000259" key="5">
    <source>
        <dbReference type="Pfam" id="PF04577"/>
    </source>
</evidence>